<dbReference type="OMA" id="KIKYETG"/>
<keyword evidence="1" id="KW-0175">Coiled coil</keyword>
<reference evidence="2" key="1">
    <citation type="submission" date="2021-01" db="EMBL/GenBank/DDBJ databases">
        <authorList>
            <consortium name="Genoscope - CEA"/>
            <person name="William W."/>
        </authorList>
    </citation>
    <scope>NUCLEOTIDE SEQUENCE</scope>
</reference>
<name>A0A8S1M9D9_PARPR</name>
<feature type="coiled-coil region" evidence="1">
    <location>
        <begin position="169"/>
        <end position="196"/>
    </location>
</feature>
<dbReference type="Proteomes" id="UP000688137">
    <property type="component" value="Unassembled WGS sequence"/>
</dbReference>
<feature type="coiled-coil region" evidence="1">
    <location>
        <begin position="221"/>
        <end position="336"/>
    </location>
</feature>
<organism evidence="2 3">
    <name type="scientific">Paramecium primaurelia</name>
    <dbReference type="NCBI Taxonomy" id="5886"/>
    <lineage>
        <taxon>Eukaryota</taxon>
        <taxon>Sar</taxon>
        <taxon>Alveolata</taxon>
        <taxon>Ciliophora</taxon>
        <taxon>Intramacronucleata</taxon>
        <taxon>Oligohymenophorea</taxon>
        <taxon>Peniculida</taxon>
        <taxon>Parameciidae</taxon>
        <taxon>Paramecium</taxon>
    </lineage>
</organism>
<comment type="caution">
    <text evidence="2">The sequence shown here is derived from an EMBL/GenBank/DDBJ whole genome shotgun (WGS) entry which is preliminary data.</text>
</comment>
<dbReference type="AlphaFoldDB" id="A0A8S1M9D9"/>
<evidence type="ECO:0000256" key="1">
    <source>
        <dbReference type="SAM" id="Coils"/>
    </source>
</evidence>
<accession>A0A8S1M9D9</accession>
<proteinExistence type="predicted"/>
<evidence type="ECO:0000313" key="2">
    <source>
        <dbReference type="EMBL" id="CAD8076807.1"/>
    </source>
</evidence>
<feature type="coiled-coil region" evidence="1">
    <location>
        <begin position="408"/>
        <end position="435"/>
    </location>
</feature>
<gene>
    <name evidence="2" type="ORF">PPRIM_AZ9-3.1.T0570066</name>
</gene>
<keyword evidence="3" id="KW-1185">Reference proteome</keyword>
<evidence type="ECO:0000313" key="3">
    <source>
        <dbReference type="Proteomes" id="UP000688137"/>
    </source>
</evidence>
<dbReference type="EMBL" id="CAJJDM010000058">
    <property type="protein sequence ID" value="CAD8076807.1"/>
    <property type="molecule type" value="Genomic_DNA"/>
</dbReference>
<sequence>MNQKSFFTWFQLLLKRDQPIILDQSNWLGFVSEVLDVICSFSMNKIDLKDDIFQRQQIQSIIELLQKLINILKNFNDNSINELLKFIFLISKEIPELEQLNLQIDEQDQYQMFQELNLNDNEIIQLSFSKYELLQIIEHVEDKYKQTKEQLEQILPQFEKVEENLKLSIIAKEEENKILNKQIEELIADIDRLNIINAEQQTILNQINEQHQCNPDNSQLLQYLQRQHSVIQEQEQELEELRKIFAKKQLNNIFQDKENYNNIQTLESRLFIYSEKLKELNQQVQTLQKDVVKLEIQKSLVEKKLEDTTLQKDQEIQKLKQEIDDIQLQNQKLQSEITTRSKVLSIHSQSSQHLLAQELQESHLKIQNQEKNTDGIQINAVQIAQIEEQFLAEKEQYHQIIYNLMADIKKQEIMYNDLKKENNQNQQNYQHLLKIKYETGNLTPKIKKLELQNDLLKKIVDAFIQTNSQC</sequence>
<protein>
    <submittedName>
        <fullName evidence="2">Uncharacterized protein</fullName>
    </submittedName>
</protein>